<dbReference type="PANTHER" id="PTHR11014">
    <property type="entry name" value="PEPTIDASE M20 FAMILY MEMBER"/>
    <property type="match status" value="1"/>
</dbReference>
<proteinExistence type="predicted"/>
<organism evidence="3 4">
    <name type="scientific">Pendulispora albinea</name>
    <dbReference type="NCBI Taxonomy" id="2741071"/>
    <lineage>
        <taxon>Bacteria</taxon>
        <taxon>Pseudomonadati</taxon>
        <taxon>Myxococcota</taxon>
        <taxon>Myxococcia</taxon>
        <taxon>Myxococcales</taxon>
        <taxon>Sorangiineae</taxon>
        <taxon>Pendulisporaceae</taxon>
        <taxon>Pendulispora</taxon>
    </lineage>
</organism>
<evidence type="ECO:0000313" key="3">
    <source>
        <dbReference type="EMBL" id="WXB11727.1"/>
    </source>
</evidence>
<dbReference type="SUPFAM" id="SSF53187">
    <property type="entry name" value="Zn-dependent exopeptidases"/>
    <property type="match status" value="1"/>
</dbReference>
<dbReference type="InterPro" id="IPR002933">
    <property type="entry name" value="Peptidase_M20"/>
</dbReference>
<dbReference type="EMBL" id="CP089984">
    <property type="protein sequence ID" value="WXB11727.1"/>
    <property type="molecule type" value="Genomic_DNA"/>
</dbReference>
<dbReference type="SUPFAM" id="SSF55031">
    <property type="entry name" value="Bacterial exopeptidase dimerisation domain"/>
    <property type="match status" value="1"/>
</dbReference>
<dbReference type="CDD" id="cd05666">
    <property type="entry name" value="M20_Acy1-like"/>
    <property type="match status" value="1"/>
</dbReference>
<keyword evidence="4" id="KW-1185">Reference proteome</keyword>
<dbReference type="RefSeq" id="WP_394821349.1">
    <property type="nucleotide sequence ID" value="NZ_CP089984.1"/>
</dbReference>
<dbReference type="Gene3D" id="3.30.70.360">
    <property type="match status" value="1"/>
</dbReference>
<dbReference type="NCBIfam" id="TIGR01891">
    <property type="entry name" value="amidohydrolases"/>
    <property type="match status" value="1"/>
</dbReference>
<evidence type="ECO:0000256" key="1">
    <source>
        <dbReference type="ARBA" id="ARBA00022801"/>
    </source>
</evidence>
<feature type="domain" description="Peptidase M20 dimerisation" evidence="2">
    <location>
        <begin position="186"/>
        <end position="272"/>
    </location>
</feature>
<protein>
    <submittedName>
        <fullName evidence="3">M20 family metallopeptidase</fullName>
    </submittedName>
</protein>
<dbReference type="PANTHER" id="PTHR11014:SF63">
    <property type="entry name" value="METALLOPEPTIDASE, PUTATIVE (AFU_ORTHOLOGUE AFUA_6G09600)-RELATED"/>
    <property type="match status" value="1"/>
</dbReference>
<gene>
    <name evidence="3" type="ORF">LZC94_28195</name>
</gene>
<reference evidence="3 4" key="1">
    <citation type="submission" date="2021-12" db="EMBL/GenBank/DDBJ databases">
        <title>Discovery of the Pendulisporaceae a myxobacterial family with distinct sporulation behavior and unique specialized metabolism.</title>
        <authorList>
            <person name="Garcia R."/>
            <person name="Popoff A."/>
            <person name="Bader C.D."/>
            <person name="Loehr J."/>
            <person name="Walesch S."/>
            <person name="Walt C."/>
            <person name="Boldt J."/>
            <person name="Bunk B."/>
            <person name="Haeckl F.J.F.P.J."/>
            <person name="Gunesch A.P."/>
            <person name="Birkelbach J."/>
            <person name="Nuebel U."/>
            <person name="Pietschmann T."/>
            <person name="Bach T."/>
            <person name="Mueller R."/>
        </authorList>
    </citation>
    <scope>NUCLEOTIDE SEQUENCE [LARGE SCALE GENOMIC DNA]</scope>
    <source>
        <strain evidence="3 4">MSr11954</strain>
    </source>
</reference>
<accession>A0ABZ2LS04</accession>
<name>A0ABZ2LS04_9BACT</name>
<dbReference type="Gene3D" id="3.40.630.10">
    <property type="entry name" value="Zn peptidases"/>
    <property type="match status" value="1"/>
</dbReference>
<keyword evidence="1" id="KW-0378">Hydrolase</keyword>
<dbReference type="Pfam" id="PF01546">
    <property type="entry name" value="Peptidase_M20"/>
    <property type="match status" value="1"/>
</dbReference>
<evidence type="ECO:0000259" key="2">
    <source>
        <dbReference type="Pfam" id="PF07687"/>
    </source>
</evidence>
<dbReference type="PIRSF" id="PIRSF005962">
    <property type="entry name" value="Pept_M20D_amidohydro"/>
    <property type="match status" value="1"/>
</dbReference>
<dbReference type="Pfam" id="PF07687">
    <property type="entry name" value="M20_dimer"/>
    <property type="match status" value="1"/>
</dbReference>
<dbReference type="InterPro" id="IPR017439">
    <property type="entry name" value="Amidohydrolase"/>
</dbReference>
<evidence type="ECO:0000313" key="4">
    <source>
        <dbReference type="Proteomes" id="UP001370348"/>
    </source>
</evidence>
<dbReference type="Proteomes" id="UP001370348">
    <property type="component" value="Chromosome"/>
</dbReference>
<dbReference type="InterPro" id="IPR011650">
    <property type="entry name" value="Peptidase_M20_dimer"/>
</dbReference>
<dbReference type="InterPro" id="IPR036264">
    <property type="entry name" value="Bact_exopeptidase_dim_dom"/>
</dbReference>
<sequence length="396" mass="42714">MPVIERIGHFHADMKHWRHDIHAHPEMAFKEHRTSDLIARTLEKFGVEVHRGLAGTGVVGTLRAGSSARAIGLRADMDALPIREKGDRAHASIHDGIMHACGHDGHTTMLLGAARYLAETRNFDGVVHFIFQPAEENECGGQKMVNDGLFDRFPVEAVYGMHNWPGIPVGSFGVCAGPIMAADDKFEIVISSRGAHAAMPHLGDDPIVAAASMIGAIQTIVSRTANPEEKVVVSITQIHGGNTWNIVPEEVVLRGTCRYFDPGLRKVLEDAIARVSTGVAAAHGVQTTFSYYKPIPPAVNAERPTAAATRAAAMVVGEANVRRNVVPSMGTEDFAFMLAARPGCYIWIGNGPIVDGVGLHSARYDFNDAILPLGASYWSKLVESVLAPREARAPYP</sequence>